<name>A0A2G5EIE4_AQUCA</name>
<comment type="subcellular location">
    <subcellularLocation>
        <location evidence="1">Membrane</location>
        <topology evidence="1">Multi-pass membrane protein</topology>
    </subcellularLocation>
</comment>
<feature type="compositionally biased region" description="Low complexity" evidence="2">
    <location>
        <begin position="160"/>
        <end position="174"/>
    </location>
</feature>
<proteinExistence type="inferred from homology"/>
<dbReference type="OrthoDB" id="434647at2759"/>
<evidence type="ECO:0000256" key="1">
    <source>
        <dbReference type="RuleBase" id="RU362006"/>
    </source>
</evidence>
<dbReference type="PANTHER" id="PTHR12300">
    <property type="entry name" value="HVA22-LIKE PROTEINS"/>
    <property type="match status" value="1"/>
</dbReference>
<organism evidence="3 4">
    <name type="scientific">Aquilegia coerulea</name>
    <name type="common">Rocky mountain columbine</name>
    <dbReference type="NCBI Taxonomy" id="218851"/>
    <lineage>
        <taxon>Eukaryota</taxon>
        <taxon>Viridiplantae</taxon>
        <taxon>Streptophyta</taxon>
        <taxon>Embryophyta</taxon>
        <taxon>Tracheophyta</taxon>
        <taxon>Spermatophyta</taxon>
        <taxon>Magnoliopsida</taxon>
        <taxon>Ranunculales</taxon>
        <taxon>Ranunculaceae</taxon>
        <taxon>Thalictroideae</taxon>
        <taxon>Aquilegia</taxon>
    </lineage>
</organism>
<dbReference type="InterPro" id="IPR004345">
    <property type="entry name" value="TB2_DP1_HVA22"/>
</dbReference>
<keyword evidence="4" id="KW-1185">Reference proteome</keyword>
<gene>
    <name evidence="3" type="ORF">AQUCO_00700067v1</name>
</gene>
<dbReference type="EMBL" id="KZ305024">
    <property type="protein sequence ID" value="PIA55513.1"/>
    <property type="molecule type" value="Genomic_DNA"/>
</dbReference>
<dbReference type="STRING" id="218851.A0A2G5EIE4"/>
<accession>A0A2G5EIE4</accession>
<feature type="compositionally biased region" description="Low complexity" evidence="2">
    <location>
        <begin position="192"/>
        <end position="205"/>
    </location>
</feature>
<feature type="compositionally biased region" description="Polar residues" evidence="2">
    <location>
        <begin position="149"/>
        <end position="158"/>
    </location>
</feature>
<protein>
    <recommendedName>
        <fullName evidence="1">HVA22-like protein</fullName>
    </recommendedName>
</protein>
<dbReference type="Pfam" id="PF03134">
    <property type="entry name" value="TB2_DP1_HVA22"/>
    <property type="match status" value="1"/>
</dbReference>
<dbReference type="AlphaFoldDB" id="A0A2G5EIE4"/>
<feature type="region of interest" description="Disordered" evidence="2">
    <location>
        <begin position="149"/>
        <end position="249"/>
    </location>
</feature>
<dbReference type="PANTHER" id="PTHR12300:SF117">
    <property type="entry name" value="LP05237P-RELATED"/>
    <property type="match status" value="1"/>
</dbReference>
<sequence>MMGSILTRALIMIFGYSYPAYECYKTVEKHKLDIDKLRFWCQYWIIVALLTVFEKFGDTLISWVPMYFEAKLAFFIYLWCPKTKGATYVYDSFLCPYLAKHEKDIDRNLLELRTRAADFVILYGQKAATYGQSRVYEILQYFAAQSTPKPHTAQQGAEATQVPPTVQQKPQQEPSHTSSKSTTQSDDEAIEEVVSPPVPISAIPSQTEVADQPSKEVASQNEQSEAEDKEAEPVVPISKCVVNPPPQPQETIMEETIRVTRGRLRKLLSSESH</sequence>
<dbReference type="GO" id="GO:0016020">
    <property type="term" value="C:membrane"/>
    <property type="evidence" value="ECO:0007669"/>
    <property type="project" value="UniProtKB-SubCell"/>
</dbReference>
<reference evidence="3 4" key="1">
    <citation type="submission" date="2017-09" db="EMBL/GenBank/DDBJ databases">
        <title>WGS assembly of Aquilegia coerulea Goldsmith.</title>
        <authorList>
            <person name="Hodges S."/>
            <person name="Kramer E."/>
            <person name="Nordborg M."/>
            <person name="Tomkins J."/>
            <person name="Borevitz J."/>
            <person name="Derieg N."/>
            <person name="Yan J."/>
            <person name="Mihaltcheva S."/>
            <person name="Hayes R.D."/>
            <person name="Rokhsar D."/>
        </authorList>
    </citation>
    <scope>NUCLEOTIDE SEQUENCE [LARGE SCALE GENOMIC DNA]</scope>
    <source>
        <strain evidence="4">cv. Goldsmith</strain>
    </source>
</reference>
<evidence type="ECO:0000313" key="4">
    <source>
        <dbReference type="Proteomes" id="UP000230069"/>
    </source>
</evidence>
<comment type="similarity">
    <text evidence="1">Belongs to the DP1 family.</text>
</comment>
<evidence type="ECO:0000313" key="3">
    <source>
        <dbReference type="EMBL" id="PIA55513.1"/>
    </source>
</evidence>
<evidence type="ECO:0000256" key="2">
    <source>
        <dbReference type="SAM" id="MobiDB-lite"/>
    </source>
</evidence>
<dbReference type="InParanoid" id="A0A2G5EIE4"/>
<feature type="compositionally biased region" description="Polar residues" evidence="2">
    <location>
        <begin position="175"/>
        <end position="184"/>
    </location>
</feature>
<dbReference type="Proteomes" id="UP000230069">
    <property type="component" value="Unassembled WGS sequence"/>
</dbReference>